<evidence type="ECO:0000256" key="1">
    <source>
        <dbReference type="SAM" id="Phobius"/>
    </source>
</evidence>
<evidence type="ECO:0000313" key="3">
    <source>
        <dbReference type="Proteomes" id="UP000199251"/>
    </source>
</evidence>
<dbReference type="AlphaFoldDB" id="A0A0E4CQL4"/>
<keyword evidence="1" id="KW-0472">Membrane</keyword>
<dbReference type="STRING" id="141349.BN1232_05399"/>
<protein>
    <recommendedName>
        <fullName evidence="4">Transmembrane protein</fullName>
    </recommendedName>
</protein>
<gene>
    <name evidence="2" type="ORF">BN1232_05399</name>
</gene>
<evidence type="ECO:0000313" key="2">
    <source>
        <dbReference type="EMBL" id="CQD21848.1"/>
    </source>
</evidence>
<proteinExistence type="predicted"/>
<feature type="transmembrane region" description="Helical" evidence="1">
    <location>
        <begin position="73"/>
        <end position="106"/>
    </location>
</feature>
<organism evidence="2 3">
    <name type="scientific">Mycobacterium lentiflavum</name>
    <dbReference type="NCBI Taxonomy" id="141349"/>
    <lineage>
        <taxon>Bacteria</taxon>
        <taxon>Bacillati</taxon>
        <taxon>Actinomycetota</taxon>
        <taxon>Actinomycetes</taxon>
        <taxon>Mycobacteriales</taxon>
        <taxon>Mycobacteriaceae</taxon>
        <taxon>Mycobacterium</taxon>
        <taxon>Mycobacterium simiae complex</taxon>
    </lineage>
</organism>
<dbReference type="EMBL" id="CTEE01000001">
    <property type="protein sequence ID" value="CQD21848.1"/>
    <property type="molecule type" value="Genomic_DNA"/>
</dbReference>
<dbReference type="Proteomes" id="UP000199251">
    <property type="component" value="Unassembled WGS sequence"/>
</dbReference>
<evidence type="ECO:0008006" key="4">
    <source>
        <dbReference type="Google" id="ProtNLM"/>
    </source>
</evidence>
<name>A0A0E4CQL4_MYCLN</name>
<accession>A0A0E4CQL4</accession>
<keyword evidence="1" id="KW-0812">Transmembrane</keyword>
<reference evidence="2 3" key="1">
    <citation type="submission" date="2015-03" db="EMBL/GenBank/DDBJ databases">
        <authorList>
            <person name="Urmite Genomes"/>
        </authorList>
    </citation>
    <scope>NUCLEOTIDE SEQUENCE [LARGE SCALE GENOMIC DNA]</scope>
    <source>
        <strain evidence="2 3">CSUR P1491</strain>
    </source>
</reference>
<keyword evidence="1" id="KW-1133">Transmembrane helix</keyword>
<sequence length="147" mass="15778">MTRLICHLCRELTHPRRLHHPTVSSVTISPHWGSLRVAAALRNAVARSKSGTISSEAGLLHDNQSRYPIGEAGWIAAGIILLLAFGDVLVVLALALVIAGVIAAVWSYRQVHREQHDGDLAPVTRLRPAPAVHRHPVATPIQGPSAA</sequence>